<protein>
    <recommendedName>
        <fullName evidence="3">Aminoglycoside phosphotransferase domain-containing protein</fullName>
    </recommendedName>
</protein>
<name>A0ABP0BCX4_9PEZI</name>
<proteinExistence type="predicted"/>
<accession>A0ABP0BCX4</accession>
<evidence type="ECO:0000313" key="2">
    <source>
        <dbReference type="Proteomes" id="UP001642405"/>
    </source>
</evidence>
<evidence type="ECO:0008006" key="3">
    <source>
        <dbReference type="Google" id="ProtNLM"/>
    </source>
</evidence>
<gene>
    <name evidence="1" type="ORF">SCUCBS95973_003139</name>
</gene>
<reference evidence="1 2" key="1">
    <citation type="submission" date="2024-01" db="EMBL/GenBank/DDBJ databases">
        <authorList>
            <person name="Allen C."/>
            <person name="Tagirdzhanova G."/>
        </authorList>
    </citation>
    <scope>NUCLEOTIDE SEQUENCE [LARGE SCALE GENOMIC DNA]</scope>
</reference>
<evidence type="ECO:0000313" key="1">
    <source>
        <dbReference type="EMBL" id="CAK7217403.1"/>
    </source>
</evidence>
<dbReference type="PANTHER" id="PTHR21310">
    <property type="entry name" value="AMINOGLYCOSIDE PHOSPHOTRANSFERASE-RELATED-RELATED"/>
    <property type="match status" value="1"/>
</dbReference>
<dbReference type="Proteomes" id="UP001642405">
    <property type="component" value="Unassembled WGS sequence"/>
</dbReference>
<comment type="caution">
    <text evidence="1">The sequence shown here is derived from an EMBL/GenBank/DDBJ whole genome shotgun (WGS) entry which is preliminary data.</text>
</comment>
<dbReference type="PANTHER" id="PTHR21310:SF37">
    <property type="entry name" value="AMINOGLYCOSIDE PHOSPHOTRANSFERASE DOMAIN-CONTAINING PROTEIN"/>
    <property type="match status" value="1"/>
</dbReference>
<organism evidence="1 2">
    <name type="scientific">Sporothrix curviconia</name>
    <dbReference type="NCBI Taxonomy" id="1260050"/>
    <lineage>
        <taxon>Eukaryota</taxon>
        <taxon>Fungi</taxon>
        <taxon>Dikarya</taxon>
        <taxon>Ascomycota</taxon>
        <taxon>Pezizomycotina</taxon>
        <taxon>Sordariomycetes</taxon>
        <taxon>Sordariomycetidae</taxon>
        <taxon>Ophiostomatales</taxon>
        <taxon>Ophiostomataceae</taxon>
        <taxon>Sporothrix</taxon>
    </lineage>
</organism>
<keyword evidence="2" id="KW-1185">Reference proteome</keyword>
<dbReference type="InterPro" id="IPR051678">
    <property type="entry name" value="AGP_Transferase"/>
</dbReference>
<sequence>MDFVAGENLDTCWARWEVSTSKSNEAKQHLVLQQLAAIMLELSQPRFDKIGSITRAADGSWAVTKRPLTYDMYVHLSGVPGFPMDAWPLGPLKSAEEYKAFVSHLRHQQMMCLRNINLPGTWNAEGFLDFQTGKHINVQRAMATAGGRLLSRKAMDLPDYAAHLNGDNGPFAIFCPDLSAFDILADPDTGRITALLDLEFTNAMPAAFTRDPPLWFATYSLDKCIERGLLPIW</sequence>
<dbReference type="EMBL" id="CAWUHB010000013">
    <property type="protein sequence ID" value="CAK7217403.1"/>
    <property type="molecule type" value="Genomic_DNA"/>
</dbReference>